<dbReference type="PANTHER" id="PTHR30217">
    <property type="entry name" value="PEPTIDASE U32 FAMILY"/>
    <property type="match status" value="1"/>
</dbReference>
<name>A0A078S0V0_BACUN</name>
<organism evidence="1 2">
    <name type="scientific">Bacteroides uniformis str. 3978 T3 ii</name>
    <dbReference type="NCBI Taxonomy" id="1339349"/>
    <lineage>
        <taxon>Bacteria</taxon>
        <taxon>Pseudomonadati</taxon>
        <taxon>Bacteroidota</taxon>
        <taxon>Bacteroidia</taxon>
        <taxon>Bacteroidales</taxon>
        <taxon>Bacteroidaceae</taxon>
        <taxon>Bacteroides</taxon>
    </lineage>
</organism>
<evidence type="ECO:0000313" key="2">
    <source>
        <dbReference type="Proteomes" id="UP000028013"/>
    </source>
</evidence>
<dbReference type="InterPro" id="IPR051454">
    <property type="entry name" value="RNA/ubiquinone_mod_enzymes"/>
</dbReference>
<dbReference type="PATRIC" id="fig|1339349.3.peg.1967"/>
<dbReference type="PANTHER" id="PTHR30217:SF10">
    <property type="entry name" value="23S RRNA 5-HYDROXYCYTIDINE C2501 SYNTHASE"/>
    <property type="match status" value="1"/>
</dbReference>
<accession>A0A078S0V0</accession>
<dbReference type="InterPro" id="IPR001539">
    <property type="entry name" value="Peptidase_U32"/>
</dbReference>
<dbReference type="AlphaFoldDB" id="A0A078S0V0"/>
<comment type="caution">
    <text evidence="1">The sequence shown here is derived from an EMBL/GenBank/DDBJ whole genome shotgun (WGS) entry which is preliminary data.</text>
</comment>
<dbReference type="Proteomes" id="UP000028013">
    <property type="component" value="Unassembled WGS sequence"/>
</dbReference>
<dbReference type="Pfam" id="PF01136">
    <property type="entry name" value="Peptidase_U32"/>
    <property type="match status" value="1"/>
</dbReference>
<evidence type="ECO:0000313" key="1">
    <source>
        <dbReference type="EMBL" id="KDS51408.1"/>
    </source>
</evidence>
<reference evidence="1 2" key="1">
    <citation type="submission" date="2014-04" db="EMBL/GenBank/DDBJ databases">
        <authorList>
            <person name="Sears C."/>
            <person name="Carroll K."/>
            <person name="Sack B.R."/>
            <person name="Qadri F."/>
            <person name="Myers L.L."/>
            <person name="Chung G.-T."/>
            <person name="Escheverria P."/>
            <person name="Fraser C.M."/>
            <person name="Sadzewicz L."/>
            <person name="Shefchek K.A."/>
            <person name="Tallon L."/>
            <person name="Das S.P."/>
            <person name="Daugherty S."/>
            <person name="Mongodin E.F."/>
        </authorList>
    </citation>
    <scope>NUCLEOTIDE SEQUENCE [LARGE SCALE GENOMIC DNA]</scope>
    <source>
        <strain evidence="1 2">3978 T3 ii</strain>
    </source>
</reference>
<gene>
    <name evidence="1" type="ORF">M094_0720</name>
</gene>
<sequence>MNYQLSVGFNGKKDTLLKIINSSNKVGDVYTGGLSGKIYGGRFQYEDSYEKIKENIEICHKHGITLSITLNSPSGVPEKSDKIWWDDIANYLCELESIGVDKVICSHPFLISLAKEKTNLIVVASTIAEISNVRSALYYEELGADIIVPSVSINHDLKELILMKDNLQHATLKILVNEVCLGNCPYRRFHHAHLSKANHRNYDIDYTSSCTKKYLDNPYLFLTNNVIRPEDLKLYEGICDNFKLVGRTIEDDILVNMIKAYGNEYYDGNLLDILDNRFQRVINIPNNKLNELIYKKMKCDKNCAKCGYCKDLYTTIQNEFV</sequence>
<proteinExistence type="predicted"/>
<dbReference type="RefSeq" id="WP_005836178.1">
    <property type="nucleotide sequence ID" value="NZ_JNHN01000170.1"/>
</dbReference>
<protein>
    <submittedName>
        <fullName evidence="1">Peptidase U32 family protein</fullName>
    </submittedName>
</protein>
<dbReference type="EMBL" id="JNHN01000170">
    <property type="protein sequence ID" value="KDS51408.1"/>
    <property type="molecule type" value="Genomic_DNA"/>
</dbReference>